<feature type="signal peptide" evidence="2">
    <location>
        <begin position="1"/>
        <end position="20"/>
    </location>
</feature>
<feature type="compositionally biased region" description="Polar residues" evidence="1">
    <location>
        <begin position="362"/>
        <end position="372"/>
    </location>
</feature>
<protein>
    <submittedName>
        <fullName evidence="3">Uncharacterized protein</fullName>
    </submittedName>
</protein>
<dbReference type="VEuPathDB" id="FungiDB:C8Q69DRAFT_530515"/>
<evidence type="ECO:0000313" key="3">
    <source>
        <dbReference type="EMBL" id="RWQ92304.1"/>
    </source>
</evidence>
<dbReference type="Proteomes" id="UP000283841">
    <property type="component" value="Unassembled WGS sequence"/>
</dbReference>
<name>A0A443HKI4_BYSSP</name>
<dbReference type="GeneID" id="39603008"/>
<evidence type="ECO:0000313" key="4">
    <source>
        <dbReference type="Proteomes" id="UP000283841"/>
    </source>
</evidence>
<proteinExistence type="predicted"/>
<evidence type="ECO:0000256" key="1">
    <source>
        <dbReference type="SAM" id="MobiDB-lite"/>
    </source>
</evidence>
<dbReference type="AlphaFoldDB" id="A0A443HKI4"/>
<gene>
    <name evidence="3" type="ORF">C8Q69DRAFT_530515</name>
</gene>
<feature type="compositionally biased region" description="Acidic residues" evidence="1">
    <location>
        <begin position="270"/>
        <end position="281"/>
    </location>
</feature>
<accession>A0A443HKI4</accession>
<dbReference type="EMBL" id="RCNU01000013">
    <property type="protein sequence ID" value="RWQ92304.1"/>
    <property type="molecule type" value="Genomic_DNA"/>
</dbReference>
<keyword evidence="2" id="KW-0732">Signal</keyword>
<keyword evidence="4" id="KW-1185">Reference proteome</keyword>
<reference evidence="3 4" key="1">
    <citation type="journal article" date="2018" name="Front. Microbiol.">
        <title>Genomic and genetic insights into a cosmopolitan fungus, Paecilomyces variotii (Eurotiales).</title>
        <authorList>
            <person name="Urquhart A.S."/>
            <person name="Mondo S.J."/>
            <person name="Makela M.R."/>
            <person name="Hane J.K."/>
            <person name="Wiebenga A."/>
            <person name="He G."/>
            <person name="Mihaltcheva S."/>
            <person name="Pangilinan J."/>
            <person name="Lipzen A."/>
            <person name="Barry K."/>
            <person name="de Vries R.P."/>
            <person name="Grigoriev I.V."/>
            <person name="Idnurm A."/>
        </authorList>
    </citation>
    <scope>NUCLEOTIDE SEQUENCE [LARGE SCALE GENOMIC DNA]</scope>
    <source>
        <strain evidence="3 4">CBS 101075</strain>
    </source>
</reference>
<dbReference type="RefSeq" id="XP_028481949.1">
    <property type="nucleotide sequence ID" value="XM_028633731.1"/>
</dbReference>
<feature type="region of interest" description="Disordered" evidence="1">
    <location>
        <begin position="266"/>
        <end position="299"/>
    </location>
</feature>
<organism evidence="3 4">
    <name type="scientific">Byssochlamys spectabilis</name>
    <name type="common">Paecilomyces variotii</name>
    <dbReference type="NCBI Taxonomy" id="264951"/>
    <lineage>
        <taxon>Eukaryota</taxon>
        <taxon>Fungi</taxon>
        <taxon>Dikarya</taxon>
        <taxon>Ascomycota</taxon>
        <taxon>Pezizomycotina</taxon>
        <taxon>Eurotiomycetes</taxon>
        <taxon>Eurotiomycetidae</taxon>
        <taxon>Eurotiales</taxon>
        <taxon>Thermoascaceae</taxon>
        <taxon>Paecilomyces</taxon>
    </lineage>
</organism>
<feature type="region of interest" description="Disordered" evidence="1">
    <location>
        <begin position="337"/>
        <end position="373"/>
    </location>
</feature>
<evidence type="ECO:0000256" key="2">
    <source>
        <dbReference type="SAM" id="SignalP"/>
    </source>
</evidence>
<feature type="chain" id="PRO_5019097549" evidence="2">
    <location>
        <begin position="21"/>
        <end position="400"/>
    </location>
</feature>
<comment type="caution">
    <text evidence="3">The sequence shown here is derived from an EMBL/GenBank/DDBJ whole genome shotgun (WGS) entry which is preliminary data.</text>
</comment>
<sequence length="400" mass="44493">MRVILHVDIFINLIFNVCGGIHEITSKERYPDQYLRWEDLRVYAFRRNGIVTISATLRVTGLKGWKNRTENYKEYILNLLPVHMWPEDSFRLLLFTAILDGHIKGINTWTEPMDLVATCDSETGVLLSFKESSSALPLIPSLDHANGVVQQCAAKPDLIPRHLQRLGRLCGFRDILKSHAFRHSAAFALEATCTPDAHTWAMGRDLGSNQVWQRRNLAHGNVSGMRTDFGQVGYTAILEGGLSIWGEPENVNALVECKALRRRDAMADDQNNEDDEEEALDSENLLSDSETHNDESDDELEKLNSIDDGLLEATGGYAEFAPRTMNMQTYTTAIYNETGATTNPTGPTGGGNTDPTGSTSNPNAQATPSKGTTKVVKKKICNCAHHKKEKWPYKGEIENG</sequence>